<dbReference type="EMBL" id="LNZH02000117">
    <property type="protein sequence ID" value="OCB90794.1"/>
    <property type="molecule type" value="Genomic_DNA"/>
</dbReference>
<evidence type="ECO:0000313" key="5">
    <source>
        <dbReference type="EMBL" id="OCB90794.1"/>
    </source>
</evidence>
<dbReference type="Pfam" id="PF00135">
    <property type="entry name" value="COesterase"/>
    <property type="match status" value="1"/>
</dbReference>
<reference evidence="5" key="1">
    <citation type="submission" date="2016-06" db="EMBL/GenBank/DDBJ databases">
        <title>Draft Genome sequence of the fungus Inonotus baumii.</title>
        <authorList>
            <person name="Zhu H."/>
            <person name="Lin W."/>
        </authorList>
    </citation>
    <scope>NUCLEOTIDE SEQUENCE</scope>
    <source>
        <strain evidence="5">821</strain>
    </source>
</reference>
<dbReference type="AlphaFoldDB" id="A0A9Q5I3F1"/>
<dbReference type="InterPro" id="IPR029058">
    <property type="entry name" value="AB_hydrolase_fold"/>
</dbReference>
<evidence type="ECO:0000259" key="4">
    <source>
        <dbReference type="Pfam" id="PF00135"/>
    </source>
</evidence>
<evidence type="ECO:0000256" key="1">
    <source>
        <dbReference type="ARBA" id="ARBA00005964"/>
    </source>
</evidence>
<keyword evidence="2 3" id="KW-0378">Hydrolase</keyword>
<proteinExistence type="inferred from homology"/>
<dbReference type="InterPro" id="IPR050309">
    <property type="entry name" value="Type-B_Carboxylest/Lipase"/>
</dbReference>
<dbReference type="InterPro" id="IPR002018">
    <property type="entry name" value="CarbesteraseB"/>
</dbReference>
<comment type="caution">
    <text evidence="5">The sequence shown here is derived from an EMBL/GenBank/DDBJ whole genome shotgun (WGS) entry which is preliminary data.</text>
</comment>
<keyword evidence="3" id="KW-0732">Signal</keyword>
<keyword evidence="6" id="KW-1185">Reference proteome</keyword>
<evidence type="ECO:0000313" key="6">
    <source>
        <dbReference type="Proteomes" id="UP000757232"/>
    </source>
</evidence>
<name>A0A9Q5I3F1_SANBA</name>
<evidence type="ECO:0000256" key="3">
    <source>
        <dbReference type="RuleBase" id="RU361235"/>
    </source>
</evidence>
<dbReference type="PANTHER" id="PTHR11559">
    <property type="entry name" value="CARBOXYLESTERASE"/>
    <property type="match status" value="1"/>
</dbReference>
<dbReference type="Proteomes" id="UP000757232">
    <property type="component" value="Unassembled WGS sequence"/>
</dbReference>
<sequence>MPALRWFTKCVLLCLVGLTAGQPQVQLGETTIYGSSSSEKEFFGGIPFAEPPIGELRFEAPVLKLDPGVPVLNATDYGPYCIQSGGEFDSTVMSEDCLTININRPAGVNESSALPVMVWVYGGGFQGGYSSMYDSEFLVDHSIQRNTSIIYANFNYRVGPLGFPQGGEAENLGVTNLGNKDVRAALTWVQNNIGSFGGDQNKVTVFGESAGSIIIAQLLLNQTFDLARAAILESGLAATNTLLNASDREDVWQGFVSAVPECANASNNASFDCLRNASSEGIFNATVLALENANSQFPFSPVIDGPGGIIPDLPSRLLSRGEFARIPFIAGTNLDEGTAFVPITFNSTDLLRQWLLTNTTPSVVSDLEHGFVIDAILDIYPNIPAEGSPFGTGDNTFDLDPAYKQACAVFCDVAFTSLRRQLTQAAAQNGVKAFAYLFADPNSVLSVADYAGVSHGAEVTYVYGVQQFISASSVLSKNMMDYWISFATSLDPNDQFGNGSRPIWTQYNSSWESDSVLLLNSSDTRMIRDTFRAGQIEFLNANAEALLH</sequence>
<comment type="similarity">
    <text evidence="1 3">Belongs to the type-B carboxylesterase/lipase family.</text>
</comment>
<dbReference type="OrthoDB" id="408631at2759"/>
<feature type="domain" description="Carboxylesterase type B" evidence="4">
    <location>
        <begin position="24"/>
        <end position="532"/>
    </location>
</feature>
<gene>
    <name evidence="5" type="ORF">A7U60_g1979</name>
</gene>
<dbReference type="GO" id="GO:0016787">
    <property type="term" value="F:hydrolase activity"/>
    <property type="evidence" value="ECO:0007669"/>
    <property type="project" value="UniProtKB-KW"/>
</dbReference>
<feature type="chain" id="PRO_5040539050" description="Carboxylic ester hydrolase" evidence="3">
    <location>
        <begin position="22"/>
        <end position="548"/>
    </location>
</feature>
<dbReference type="PROSITE" id="PS00122">
    <property type="entry name" value="CARBOXYLESTERASE_B_1"/>
    <property type="match status" value="1"/>
</dbReference>
<evidence type="ECO:0000256" key="2">
    <source>
        <dbReference type="ARBA" id="ARBA00022801"/>
    </source>
</evidence>
<dbReference type="InterPro" id="IPR019826">
    <property type="entry name" value="Carboxylesterase_B_AS"/>
</dbReference>
<organism evidence="5 6">
    <name type="scientific">Sanghuangporus baumii</name>
    <name type="common">Phellinus baumii</name>
    <dbReference type="NCBI Taxonomy" id="108892"/>
    <lineage>
        <taxon>Eukaryota</taxon>
        <taxon>Fungi</taxon>
        <taxon>Dikarya</taxon>
        <taxon>Basidiomycota</taxon>
        <taxon>Agaricomycotina</taxon>
        <taxon>Agaricomycetes</taxon>
        <taxon>Hymenochaetales</taxon>
        <taxon>Hymenochaetaceae</taxon>
        <taxon>Sanghuangporus</taxon>
    </lineage>
</organism>
<dbReference type="EC" id="3.1.1.-" evidence="3"/>
<dbReference type="SUPFAM" id="SSF53474">
    <property type="entry name" value="alpha/beta-Hydrolases"/>
    <property type="match status" value="1"/>
</dbReference>
<protein>
    <recommendedName>
        <fullName evidence="3">Carboxylic ester hydrolase</fullName>
        <ecNumber evidence="3">3.1.1.-</ecNumber>
    </recommendedName>
</protein>
<dbReference type="Gene3D" id="3.40.50.1820">
    <property type="entry name" value="alpha/beta hydrolase"/>
    <property type="match status" value="1"/>
</dbReference>
<accession>A0A9Q5I3F1</accession>
<feature type="signal peptide" evidence="3">
    <location>
        <begin position="1"/>
        <end position="21"/>
    </location>
</feature>